<keyword evidence="2" id="KW-0175">Coiled coil</keyword>
<evidence type="ECO:0000256" key="3">
    <source>
        <dbReference type="SAM" id="MobiDB-lite"/>
    </source>
</evidence>
<dbReference type="InterPro" id="IPR037437">
    <property type="entry name" value="SNX13_PX"/>
</dbReference>
<feature type="domain" description="RGS" evidence="5">
    <location>
        <begin position="446"/>
        <end position="576"/>
    </location>
</feature>
<reference evidence="8" key="1">
    <citation type="submission" date="2020-11" db="EMBL/GenBank/DDBJ databases">
        <authorList>
            <person name="Tran Van P."/>
        </authorList>
    </citation>
    <scope>NUCLEOTIDE SEQUENCE</scope>
</reference>
<feature type="domain" description="PXA" evidence="7">
    <location>
        <begin position="90"/>
        <end position="322"/>
    </location>
</feature>
<dbReference type="GO" id="GO:0035091">
    <property type="term" value="F:phosphatidylinositol binding"/>
    <property type="evidence" value="ECO:0007669"/>
    <property type="project" value="InterPro"/>
</dbReference>
<dbReference type="SUPFAM" id="SSF64268">
    <property type="entry name" value="PX domain"/>
    <property type="match status" value="1"/>
</dbReference>
<gene>
    <name evidence="8" type="ORF">TCEB3V08_LOCUS854</name>
</gene>
<dbReference type="PROSITE" id="PS50132">
    <property type="entry name" value="RGS"/>
    <property type="match status" value="1"/>
</dbReference>
<evidence type="ECO:0000313" key="8">
    <source>
        <dbReference type="EMBL" id="CAD7392851.1"/>
    </source>
</evidence>
<evidence type="ECO:0000259" key="7">
    <source>
        <dbReference type="PROSITE" id="PS51207"/>
    </source>
</evidence>
<dbReference type="AlphaFoldDB" id="A0A7R9C9Y0"/>
<proteinExistence type="inferred from homology"/>
<keyword evidence="4" id="KW-0812">Transmembrane</keyword>
<dbReference type="Pfam" id="PF00787">
    <property type="entry name" value="PX"/>
    <property type="match status" value="1"/>
</dbReference>
<dbReference type="SMART" id="SM00315">
    <property type="entry name" value="RGS"/>
    <property type="match status" value="1"/>
</dbReference>
<dbReference type="InterPro" id="IPR016137">
    <property type="entry name" value="RGS"/>
</dbReference>
<keyword evidence="4" id="KW-0472">Membrane</keyword>
<dbReference type="PROSITE" id="PS50195">
    <property type="entry name" value="PX"/>
    <property type="match status" value="1"/>
</dbReference>
<feature type="region of interest" description="Disordered" evidence="3">
    <location>
        <begin position="388"/>
        <end position="409"/>
    </location>
</feature>
<dbReference type="PROSITE" id="PS51207">
    <property type="entry name" value="PXA"/>
    <property type="match status" value="1"/>
</dbReference>
<comment type="similarity">
    <text evidence="1">Belongs to the sorting nexin family.</text>
</comment>
<dbReference type="CDD" id="cd06873">
    <property type="entry name" value="PX_SNX13"/>
    <property type="match status" value="1"/>
</dbReference>
<dbReference type="Gene3D" id="1.10.167.10">
    <property type="entry name" value="Regulator of G-protein Signalling 4, domain 2"/>
    <property type="match status" value="1"/>
</dbReference>
<dbReference type="GO" id="GO:0005769">
    <property type="term" value="C:early endosome"/>
    <property type="evidence" value="ECO:0007669"/>
    <property type="project" value="TreeGrafter"/>
</dbReference>
<dbReference type="InterPro" id="IPR001683">
    <property type="entry name" value="PX_dom"/>
</dbReference>
<feature type="compositionally biased region" description="Basic and acidic residues" evidence="3">
    <location>
        <begin position="181"/>
        <end position="199"/>
    </location>
</feature>
<name>A0A7R9C9Y0_TIMCR</name>
<dbReference type="Pfam" id="PF02194">
    <property type="entry name" value="PXA"/>
    <property type="match status" value="1"/>
</dbReference>
<dbReference type="SUPFAM" id="SSF48097">
    <property type="entry name" value="Regulator of G-protein signaling, RGS"/>
    <property type="match status" value="1"/>
</dbReference>
<dbReference type="InterPro" id="IPR003114">
    <property type="entry name" value="Phox_assoc"/>
</dbReference>
<evidence type="ECO:0000256" key="4">
    <source>
        <dbReference type="SAM" id="Phobius"/>
    </source>
</evidence>
<dbReference type="Gene3D" id="3.30.1520.10">
    <property type="entry name" value="Phox-like domain"/>
    <property type="match status" value="1"/>
</dbReference>
<protein>
    <recommendedName>
        <fullName evidence="9">Sorting nexin 13</fullName>
    </recommendedName>
</protein>
<keyword evidence="4" id="KW-1133">Transmembrane helix</keyword>
<dbReference type="SMART" id="SM00312">
    <property type="entry name" value="PX"/>
    <property type="match status" value="1"/>
</dbReference>
<dbReference type="Pfam" id="PF00615">
    <property type="entry name" value="RGS"/>
    <property type="match status" value="1"/>
</dbReference>
<sequence>MNIPLTVWSSLTLVLFVTTFGFWWFVNLAFSLLLFLVGGFTLLYLKHEDATQKYFTNMYRSSLVSYKTGLCKVVEEPPVKLKLDRRLTGSQVIDESLQEIIGYILRDYISPWYDRVSADEEFPHHIRQTSQKVIVTFAGRMKEVDWIPYLTTRLVDDAASHLRLFRQARAKMKQKIRQSSKHSDKHADSSQDAGKDRAISAKPTEFTPGGGDAGSSSSGSSAGKQTLVELESVFFDLEVTMEDNLLCRDLVCTEMDNGRQYMQDLGEILLYLLLPVEDFHCKPLRFLLRELLVSVVVLPLFGLISDPDYLNQIIIWLCKDVPMTSEAFLTVLRATDNIDELNATREMVTKEIAQLRSRDSGGDEDTSVKQQLSSLLYVRKVIDNRTQRLQEGSDTDSAEFDDSRPCTPPSEEAQAAMLCQYFDEGLPSHLDWNHLLTPGCKLFSLPLDVILKNNIALSYFIDYMSSIGAQAYLFFYLNVEGWRVSAEQQISDMELQKLKGPSDLKLNKINPPNLTLENMKEAAYSIFEQYLSEKASPRLKLDETIVKRLVFRIRSEVPNEVWFDEIQAAVYDKLQDMNILINYANVLRVGKVEFRAGEVIPAASLQVVMPISEGKGSAASSLDIKAVSPSPGDDKLLAKKQQLTQGPFSLIADIIETGIVNDRGKTYGIYAVSVAKQYENGYTEKWHVYRRYSDFYDLYQKVKEKYGDLGKLTFPGKKTFHNMDRLVLEKRMKMLNDYLQILLQTGVIDTHNQLQAMVLTFLEQGDYDKGVTGGHISRTFDTLVNPLKSSMRTVGQAVRTMPDNLISTVDGVMDGIAKVFQGRAVRPAGFYDSMKVGASLHVETDDNIPLRIMLLLMDEVFDLKSRNQWLRRRIVTLLRQIIRTMFGDIVNRRILDYVSLMTSPEQVADYLRAFKQSFWPNGVRAEPRQSRDDITRMRTRVAAKVALLSSLSDELKHIIGSETTRRGILCVFELFQHPILNKRLLYVLLEGILEVLFPQHNLPQIFRKLHSRSPRVRDDFKTSHRTKSDLRR</sequence>
<dbReference type="InterPro" id="IPR013937">
    <property type="entry name" value="Sorting_nexin_C"/>
</dbReference>
<dbReference type="InterPro" id="IPR044926">
    <property type="entry name" value="RGS_subdomain_2"/>
</dbReference>
<accession>A0A7R9C9Y0</accession>
<dbReference type="SMART" id="SM00313">
    <property type="entry name" value="PXA"/>
    <property type="match status" value="1"/>
</dbReference>
<feature type="domain" description="PX" evidence="6">
    <location>
        <begin position="648"/>
        <end position="769"/>
    </location>
</feature>
<dbReference type="InterPro" id="IPR036871">
    <property type="entry name" value="PX_dom_sf"/>
</dbReference>
<feature type="region of interest" description="Disordered" evidence="3">
    <location>
        <begin position="175"/>
        <end position="222"/>
    </location>
</feature>
<dbReference type="PANTHER" id="PTHR22775">
    <property type="entry name" value="SORTING NEXIN"/>
    <property type="match status" value="1"/>
</dbReference>
<feature type="transmembrane region" description="Helical" evidence="4">
    <location>
        <begin position="20"/>
        <end position="45"/>
    </location>
</feature>
<evidence type="ECO:0000259" key="5">
    <source>
        <dbReference type="PROSITE" id="PS50132"/>
    </source>
</evidence>
<evidence type="ECO:0000256" key="1">
    <source>
        <dbReference type="ARBA" id="ARBA00010883"/>
    </source>
</evidence>
<dbReference type="EMBL" id="OC316599">
    <property type="protein sequence ID" value="CAD7392851.1"/>
    <property type="molecule type" value="Genomic_DNA"/>
</dbReference>
<evidence type="ECO:0008006" key="9">
    <source>
        <dbReference type="Google" id="ProtNLM"/>
    </source>
</evidence>
<dbReference type="PANTHER" id="PTHR22775:SF3">
    <property type="entry name" value="SORTING NEXIN-13"/>
    <property type="match status" value="1"/>
</dbReference>
<evidence type="ECO:0000259" key="6">
    <source>
        <dbReference type="PROSITE" id="PS50195"/>
    </source>
</evidence>
<evidence type="ECO:0000256" key="2">
    <source>
        <dbReference type="SAM" id="Coils"/>
    </source>
</evidence>
<organism evidence="8">
    <name type="scientific">Timema cristinae</name>
    <name type="common">Walking stick</name>
    <dbReference type="NCBI Taxonomy" id="61476"/>
    <lineage>
        <taxon>Eukaryota</taxon>
        <taxon>Metazoa</taxon>
        <taxon>Ecdysozoa</taxon>
        <taxon>Arthropoda</taxon>
        <taxon>Hexapoda</taxon>
        <taxon>Insecta</taxon>
        <taxon>Pterygota</taxon>
        <taxon>Neoptera</taxon>
        <taxon>Polyneoptera</taxon>
        <taxon>Phasmatodea</taxon>
        <taxon>Timematodea</taxon>
        <taxon>Timematoidea</taxon>
        <taxon>Timematidae</taxon>
        <taxon>Timema</taxon>
    </lineage>
</organism>
<dbReference type="Pfam" id="PF08628">
    <property type="entry name" value="Nexin_C"/>
    <property type="match status" value="1"/>
</dbReference>
<feature type="coiled-coil region" evidence="2">
    <location>
        <begin position="331"/>
        <end position="358"/>
    </location>
</feature>
<dbReference type="InterPro" id="IPR036305">
    <property type="entry name" value="RGS_sf"/>
</dbReference>